<dbReference type="HOGENOM" id="CLU_052836_0_0_1"/>
<evidence type="ECO:0000313" key="1">
    <source>
        <dbReference type="EMBL" id="KDQ50692.1"/>
    </source>
</evidence>
<dbReference type="EMBL" id="KL197756">
    <property type="protein sequence ID" value="KDQ50692.1"/>
    <property type="molecule type" value="Genomic_DNA"/>
</dbReference>
<dbReference type="Pfam" id="PF10294">
    <property type="entry name" value="Methyltransf_16"/>
    <property type="match status" value="1"/>
</dbReference>
<organism evidence="1 2">
    <name type="scientific">Jaapia argillacea MUCL 33604</name>
    <dbReference type="NCBI Taxonomy" id="933084"/>
    <lineage>
        <taxon>Eukaryota</taxon>
        <taxon>Fungi</taxon>
        <taxon>Dikarya</taxon>
        <taxon>Basidiomycota</taxon>
        <taxon>Agaricomycotina</taxon>
        <taxon>Agaricomycetes</taxon>
        <taxon>Agaricomycetidae</taxon>
        <taxon>Jaapiales</taxon>
        <taxon>Jaapiaceae</taxon>
        <taxon>Jaapia</taxon>
    </lineage>
</organism>
<dbReference type="Gene3D" id="3.40.50.150">
    <property type="entry name" value="Vaccinia Virus protein VP39"/>
    <property type="match status" value="1"/>
</dbReference>
<dbReference type="OrthoDB" id="413520at2759"/>
<dbReference type="Proteomes" id="UP000027265">
    <property type="component" value="Unassembled WGS sequence"/>
</dbReference>
<dbReference type="AlphaFoldDB" id="A0A067PI30"/>
<dbReference type="STRING" id="933084.A0A067PI30"/>
<evidence type="ECO:0008006" key="3">
    <source>
        <dbReference type="Google" id="ProtNLM"/>
    </source>
</evidence>
<gene>
    <name evidence="1" type="ORF">JAAARDRAFT_199686</name>
</gene>
<dbReference type="PANTHER" id="PTHR14614">
    <property type="entry name" value="HEPATOCELLULAR CARCINOMA-ASSOCIATED ANTIGEN"/>
    <property type="match status" value="1"/>
</dbReference>
<evidence type="ECO:0000313" key="2">
    <source>
        <dbReference type="Proteomes" id="UP000027265"/>
    </source>
</evidence>
<name>A0A067PI30_9AGAM</name>
<accession>A0A067PI30</accession>
<dbReference type="GO" id="GO:0005634">
    <property type="term" value="C:nucleus"/>
    <property type="evidence" value="ECO:0007669"/>
    <property type="project" value="TreeGrafter"/>
</dbReference>
<dbReference type="SUPFAM" id="SSF53335">
    <property type="entry name" value="S-adenosyl-L-methionine-dependent methyltransferases"/>
    <property type="match status" value="1"/>
</dbReference>
<dbReference type="GO" id="GO:0008757">
    <property type="term" value="F:S-adenosylmethionine-dependent methyltransferase activity"/>
    <property type="evidence" value="ECO:0007669"/>
    <property type="project" value="UniProtKB-ARBA"/>
</dbReference>
<sequence length="390" mass="42872">MFFYLSFLRPPPTQSPLSPISITPQIANDLRTELYTNPQDIFYAWSPCSSPSSLPTFNKSSRPTKLTTWRHANAYKAISVPPPPGVREGQYWRLILCANALPILSPPHIIPLFQGVSKGPLPVISMPILFSSRGYQGGAGKQEQVERIYRMSIPPSGEIGDMVVREQTSFDLDKKVWDSGVGLSAWLVDLYGNNIRLEVGGLVGRLKAVLDANERRHILELGAGTGIVSITLGALLSSLEIIPSQQQRIITTDLESAMPFLEHNLKANAHLFASPSSSLPEPLVLDWDDEKLPIEVASITGGFDVIIMADVTYNTSSFPSLIQTLSHLINLNPNPPLILLGYKERDISERTLWDMAEESGVVFEKVAEKDGAGGKSVEVWIGTVKNRVDC</sequence>
<dbReference type="PANTHER" id="PTHR14614:SF162">
    <property type="entry name" value="EXPRESSED PROTEIN"/>
    <property type="match status" value="1"/>
</dbReference>
<proteinExistence type="predicted"/>
<protein>
    <recommendedName>
        <fullName evidence="3">Methyltransferase-domain-containing protein</fullName>
    </recommendedName>
</protein>
<dbReference type="GO" id="GO:0005737">
    <property type="term" value="C:cytoplasm"/>
    <property type="evidence" value="ECO:0007669"/>
    <property type="project" value="TreeGrafter"/>
</dbReference>
<reference evidence="2" key="1">
    <citation type="journal article" date="2014" name="Proc. Natl. Acad. Sci. U.S.A.">
        <title>Extensive sampling of basidiomycete genomes demonstrates inadequacy of the white-rot/brown-rot paradigm for wood decay fungi.</title>
        <authorList>
            <person name="Riley R."/>
            <person name="Salamov A.A."/>
            <person name="Brown D.W."/>
            <person name="Nagy L.G."/>
            <person name="Floudas D."/>
            <person name="Held B.W."/>
            <person name="Levasseur A."/>
            <person name="Lombard V."/>
            <person name="Morin E."/>
            <person name="Otillar R."/>
            <person name="Lindquist E.A."/>
            <person name="Sun H."/>
            <person name="LaButti K.M."/>
            <person name="Schmutz J."/>
            <person name="Jabbour D."/>
            <person name="Luo H."/>
            <person name="Baker S.E."/>
            <person name="Pisabarro A.G."/>
            <person name="Walton J.D."/>
            <person name="Blanchette R.A."/>
            <person name="Henrissat B."/>
            <person name="Martin F."/>
            <person name="Cullen D."/>
            <person name="Hibbett D.S."/>
            <person name="Grigoriev I.V."/>
        </authorList>
    </citation>
    <scope>NUCLEOTIDE SEQUENCE [LARGE SCALE GENOMIC DNA]</scope>
    <source>
        <strain evidence="2">MUCL 33604</strain>
    </source>
</reference>
<dbReference type="InterPro" id="IPR029063">
    <property type="entry name" value="SAM-dependent_MTases_sf"/>
</dbReference>
<dbReference type="InterPro" id="IPR019410">
    <property type="entry name" value="Methyltransf_16"/>
</dbReference>
<keyword evidence="2" id="KW-1185">Reference proteome</keyword>
<dbReference type="InParanoid" id="A0A067PI30"/>